<protein>
    <submittedName>
        <fullName evidence="1">WGS project CAEQ00000000 data, annotated contig 597</fullName>
    </submittedName>
</protein>
<dbReference type="Gene3D" id="2.120.10.80">
    <property type="entry name" value="Kelch-type beta propeller"/>
    <property type="match status" value="2"/>
</dbReference>
<dbReference type="SUPFAM" id="SSF117281">
    <property type="entry name" value="Kelch motif"/>
    <property type="match status" value="1"/>
</dbReference>
<evidence type="ECO:0000313" key="1">
    <source>
        <dbReference type="EMBL" id="CCD16648.1"/>
    </source>
</evidence>
<accession>F9WH59</accession>
<evidence type="ECO:0000313" key="2">
    <source>
        <dbReference type="Proteomes" id="UP000000702"/>
    </source>
</evidence>
<sequence length="2551" mass="276129">MVLLMRSGNFIQRSELVPAEAGGFLFCVRETVFLPLSDQISVSISFQYVRSEAGLQVVGNVPPEAYSETFVIAIGNLFLSDEDVTGLVDESQNRLCRRVLLKLEAQQVKPLLRLSPGLLAAEIRASKLERCCSKCWAWPQPHLAAFVELRIGRVFMPQSENAVGRCPETPTGTAMSWTVYVREKGSRCSGERNYVSGECASDTALEGVSQATIRRSGCGNNNTGGDDVRGNGVSSYSGAASSLYLHWPPTHEAADHNRRPPPPTVELLLSATAPANSADAGDAAGGAAHVMRDAPAFVGTLSLNLSKCFASSSGTGLFEIYRSPSQAPNATAEDEVIGYVELSYKHNFSEVGPTNDRVSESSVARRELIAEDEGNTPLLLLTVVDARYREHYQRNGDGKGAPCKAPLTSFVVGVGQMSWNTTEREGISPHFGCSMLFNCGREEEECKDGGGMSDSVAVRLQMTPGTPDTLSSRSANVQAGDLLLPPSIAVLHLQRNTTSNEGKWQAQRCWLSLFSTMADIGGSHCVTGEVLVQWRWIAYSPTFWSYIAPLSVSVEPVLECSLAGNTLASMEFESVTTEPGATSPTYITVFVSDFVFASLEPIDNKKGDEERTFAVNISILDREDTNITVPLLPVSSNLAACASEGQAGFPQLQYGDCTSAASLNLSTECVHWDERCMLPLYSRNRTPVVLFQLRCGVEPFDVIGEGCLSWAEVQSHGTHAIPIFAAVGKFHEDPDSYQSRCGTLTVSVKQTPFFIELMPCDSVDSKPADGVDGPRESLLGEGLQHVDGVAPCPSTLANSPPLTILLQLCVNRMEINGWCVVPTVDDLWGLAALVDTVHGNGSSRQVTQLVPVPTSDITTNGFWSGVFCVQNSSEVDICLYRINHTLPSASVKGKAKLEVVYGRFSLNLSLLEDGTLSSASHRVELREITNTDPSDANGNSGWNVVGYVDLSCRPLLHSGKVYDPHAVFFQQCLRVQLLQLKGIIRFQSKCLRARRYGRKWRGRRPLVGVQLQCGSAIVNSLPLALPAVRSASAKRNEILADDGNEVNVGSCTPPHFKEPLECLLSGAADVHVSLYIQCNTTESENSANVAPHLHFSSDSHAPQHHEVCGPLTQLRIGEGTATVSPQYHDNEKLNVEHIKCETLWVQLGGSRHGKAASAQLQCHWKQQIVLGTWLSCISWCGSMVPVHQPWLIFKLRFPGGEACSISLDLLGKPHSGVGRQLGQRSAVGQVAATVAAAYTPWCFSYIHLPITWPMGACIECIELYDAVADDTPVLLGVHEWGVADALLLAPTEVPSNGNVEASLHSVATRSLSLHQVGHRLTFGRHTLLFARSRCPPETTDSERLCVPFSWWPESAELHFNPTDSIVGILGAASLRISCVLTIGHRAGGRWEWQEVTESWEGQALHILADTSTAIVTASWGNVNFHFKPFSRFFALEELRKGPTCYALRAKISCHILPENAQSTMEPPSVLQCDARPAFPEMEAIFVLDDHSGSVSGKRSLELVECKTTGEGSHEKVITKGSLVLAWSVKHDSLALCRTEGGSRMETSGVKGGDLLAQHEAPIAVSDAGCASPSDDPLLFSLRPPAVWEVAFVEMCNVSIAQLHPEDGSGESECPIVPVVLQLLAYNRQHRRRRHKASEHSLDSLPTRASTLCCSTLAGATPMSDSPFSLCRVRVAPGWLVDSEQWAGSDRVLKLSLWQKNSIRESQGPALGCLRLDKVLRDIAEQVTLRSNVAGGIESYTTQEEVATDWIPLKRHDLPEERWGLARLLLRSRMCSPPSANRYNKSARVDIGQLPVCIEVVSATMHAVNDVDKFIHSGQLVLSFCSGRGNKNGDTLSCSSTGLEVDKEGKMPQSLQNDEQVAAGEPTGALRVYPLFIESSVHTLLLTGVEKDKEDSAGDGELGVSVYLTHHSDKNGLVGDGRTNKLVGGLGQGSTHSQLALQRLRIDQLAKEHEFPAAFDEGRKESGPTFISDEMCLTLNHEAFRVDLRMHVVLLLRAEERVPNDFKGAIEPSGLSAHPPGGPCFLHCVSNNCGNDNSKGRGGVLCKADNVIFKVADGGEVFRLDLRFAEDGFGTQPSGVITGSTSCFPHNVALKWTPLNEGKLIAGDVNKERCCYRSFGQYAWFYGSISNNGGCIIVDGTFPFVTTASALSLRKPAPPSAAAPPCVRGRRRIKQRSRKEMFKTASDAPHESKFRCYSLRRRCWGMINTKGSAIIDEKSSNGVPAPAKRVFHSAVLIGRKLWVFGGCKVSGEISSTPSAGTADRPIAGGVLVVSSSSLLNELLCLDLDTCRWTSVASVAPMSGCPSPCADLTDATDMVSMEPLPPPPVACHTAVEWNDQMIVFGGLIKPTSEAEALEPSDGLYVFQASCAAWWLCSPRRVPATERRGSNNLKGPQWPAARYGHAAAAVPDHPNGAIIILGGATQVVVDGMQSPSTLPTPGCCPFSELLWVYYAAFGIWRNVAVPVGVPLTWRVFASLHVVTLSTEPRRRYTAVVDGGCDTNRLESPSYHQSLKALGTPSLEINDCGMVSILSVVLSTPPLSTTWFTLDGGNM</sequence>
<dbReference type="EMBL" id="CAEQ01002378">
    <property type="protein sequence ID" value="CCD16648.1"/>
    <property type="molecule type" value="Genomic_DNA"/>
</dbReference>
<gene>
    <name evidence="1" type="ORF">TCIL3000_0_15560</name>
</gene>
<comment type="caution">
    <text evidence="1">The sequence shown here is derived from an EMBL/GenBank/DDBJ whole genome shotgun (WGS) entry which is preliminary data.</text>
</comment>
<name>F9WH59_TRYCI</name>
<keyword evidence="2" id="KW-1185">Reference proteome</keyword>
<reference evidence="1 2" key="2">
    <citation type="journal article" date="2012" name="Proc. Natl. Acad. Sci. U.S.A.">
        <title>Antigenic diversity is generated by distinct evolutionary mechanisms in African trypanosome species.</title>
        <authorList>
            <person name="Jackson A.P."/>
            <person name="Berry A."/>
            <person name="Aslett M."/>
            <person name="Allison H.C."/>
            <person name="Burton P."/>
            <person name="Vavrova-Anderson J."/>
            <person name="Brown R."/>
            <person name="Browne H."/>
            <person name="Corton N."/>
            <person name="Hauser H."/>
            <person name="Gamble J."/>
            <person name="Gilderthorp R."/>
            <person name="Marcello L."/>
            <person name="McQuillan J."/>
            <person name="Otto T.D."/>
            <person name="Quail M.A."/>
            <person name="Sanders M.J."/>
            <person name="van Tonder A."/>
            <person name="Ginger M.L."/>
            <person name="Field M.C."/>
            <person name="Barry J.D."/>
            <person name="Hertz-Fowler C."/>
            <person name="Berriman M."/>
        </authorList>
    </citation>
    <scope>NUCLEOTIDE SEQUENCE [LARGE SCALE GENOMIC DNA]</scope>
    <source>
        <strain evidence="1 2">IL3000</strain>
    </source>
</reference>
<dbReference type="OMA" id="HFAHNFV"/>
<dbReference type="Proteomes" id="UP000000702">
    <property type="component" value="Unassembled WGS sequence"/>
</dbReference>
<dbReference type="PANTHER" id="PTHR23244:SF498">
    <property type="entry name" value="C2 DOMAIN-CONTAINING PROTEIN"/>
    <property type="match status" value="1"/>
</dbReference>
<dbReference type="PANTHER" id="PTHR23244">
    <property type="entry name" value="KELCH REPEAT DOMAIN"/>
    <property type="match status" value="1"/>
</dbReference>
<dbReference type="VEuPathDB" id="TriTrypDB:TcIL3000_0_15560"/>
<organism evidence="1 2">
    <name type="scientific">Trypanosoma congolense (strain IL3000)</name>
    <dbReference type="NCBI Taxonomy" id="1068625"/>
    <lineage>
        <taxon>Eukaryota</taxon>
        <taxon>Discoba</taxon>
        <taxon>Euglenozoa</taxon>
        <taxon>Kinetoplastea</taxon>
        <taxon>Metakinetoplastina</taxon>
        <taxon>Trypanosomatida</taxon>
        <taxon>Trypanosomatidae</taxon>
        <taxon>Trypanosoma</taxon>
        <taxon>Nannomonas</taxon>
    </lineage>
</organism>
<dbReference type="InterPro" id="IPR015915">
    <property type="entry name" value="Kelch-typ_b-propeller"/>
</dbReference>
<reference evidence="2" key="1">
    <citation type="submission" date="2011-07" db="EMBL/GenBank/DDBJ databases">
        <title>Divergent evolution of antigenic variation in African trypanosomes.</title>
        <authorList>
            <person name="Jackson A.P."/>
            <person name="Berry A."/>
            <person name="Allison H.C."/>
            <person name="Burton P."/>
            <person name="Anderson J."/>
            <person name="Aslett M."/>
            <person name="Brown R."/>
            <person name="Corton N."/>
            <person name="Harris D."/>
            <person name="Hauser H."/>
            <person name="Gamble J."/>
            <person name="Gilderthorp R."/>
            <person name="McQuillan J."/>
            <person name="Quail M.A."/>
            <person name="Sanders M."/>
            <person name="Van Tonder A."/>
            <person name="Ginger M.L."/>
            <person name="Donelson J.E."/>
            <person name="Field M.C."/>
            <person name="Barry J.D."/>
            <person name="Berriman M."/>
            <person name="Hertz-Fowler C."/>
        </authorList>
    </citation>
    <scope>NUCLEOTIDE SEQUENCE [LARGE SCALE GENOMIC DNA]</scope>
    <source>
        <strain evidence="2">IL3000</strain>
    </source>
</reference>
<proteinExistence type="predicted"/>